<feature type="chain" id="PRO_5041377118" evidence="2">
    <location>
        <begin position="26"/>
        <end position="96"/>
    </location>
</feature>
<gene>
    <name evidence="3" type="ORF">GGU10DRAFT_354983</name>
</gene>
<accession>A0AA38KEI1</accession>
<keyword evidence="2" id="KW-0732">Signal</keyword>
<comment type="caution">
    <text evidence="3">The sequence shown here is derived from an EMBL/GenBank/DDBJ whole genome shotgun (WGS) entry which is preliminary data.</text>
</comment>
<feature type="region of interest" description="Disordered" evidence="1">
    <location>
        <begin position="38"/>
        <end position="62"/>
    </location>
</feature>
<dbReference type="Proteomes" id="UP001163798">
    <property type="component" value="Unassembled WGS sequence"/>
</dbReference>
<feature type="signal peptide" evidence="2">
    <location>
        <begin position="1"/>
        <end position="25"/>
    </location>
</feature>
<sequence length="96" mass="10059">PFPHPHPVLPLTPFLCSCLMAVVSGTTHVLHPAYSHARTGQKLRPSAGTSSTPGCRPALPPDKMSCTAPRSSLITALRWHVPDNSLSGIGLGVSRG</sequence>
<feature type="non-terminal residue" evidence="3">
    <location>
        <position position="1"/>
    </location>
</feature>
<keyword evidence="4" id="KW-1185">Reference proteome</keyword>
<name>A0AA38KEI1_9AGAR</name>
<reference evidence="3" key="1">
    <citation type="submission" date="2022-08" db="EMBL/GenBank/DDBJ databases">
        <authorList>
            <consortium name="DOE Joint Genome Institute"/>
            <person name="Min B."/>
            <person name="Riley R."/>
            <person name="Sierra-Patev S."/>
            <person name="Naranjo-Ortiz M."/>
            <person name="Looney B."/>
            <person name="Konkel Z."/>
            <person name="Slot J.C."/>
            <person name="Sakamoto Y."/>
            <person name="Steenwyk J.L."/>
            <person name="Rokas A."/>
            <person name="Carro J."/>
            <person name="Camarero S."/>
            <person name="Ferreira P."/>
            <person name="Molpeceres G."/>
            <person name="Ruiz-Duenas F.J."/>
            <person name="Serrano A."/>
            <person name="Henrissat B."/>
            <person name="Drula E."/>
            <person name="Hughes K.W."/>
            <person name="Mata J.L."/>
            <person name="Ishikawa N.K."/>
            <person name="Vargas-Isla R."/>
            <person name="Ushijima S."/>
            <person name="Smith C.A."/>
            <person name="Ahrendt S."/>
            <person name="Andreopoulos W."/>
            <person name="He G."/>
            <person name="Labutti K."/>
            <person name="Lipzen A."/>
            <person name="Ng V."/>
            <person name="Sandor L."/>
            <person name="Barry K."/>
            <person name="Martinez A.T."/>
            <person name="Xiao Y."/>
            <person name="Gibbons J.G."/>
            <person name="Terashima K."/>
            <person name="Hibbett D.S."/>
            <person name="Grigoriev I.V."/>
        </authorList>
    </citation>
    <scope>NUCLEOTIDE SEQUENCE</scope>
    <source>
        <strain evidence="3">TFB10291</strain>
    </source>
</reference>
<evidence type="ECO:0000256" key="1">
    <source>
        <dbReference type="SAM" id="MobiDB-lite"/>
    </source>
</evidence>
<protein>
    <submittedName>
        <fullName evidence="3">Uncharacterized protein</fullName>
    </submittedName>
</protein>
<evidence type="ECO:0000256" key="2">
    <source>
        <dbReference type="SAM" id="SignalP"/>
    </source>
</evidence>
<dbReference type="AlphaFoldDB" id="A0AA38KEI1"/>
<evidence type="ECO:0000313" key="4">
    <source>
        <dbReference type="Proteomes" id="UP001163798"/>
    </source>
</evidence>
<organism evidence="3 4">
    <name type="scientific">Lentinula aff. detonsa</name>
    <dbReference type="NCBI Taxonomy" id="2804958"/>
    <lineage>
        <taxon>Eukaryota</taxon>
        <taxon>Fungi</taxon>
        <taxon>Dikarya</taxon>
        <taxon>Basidiomycota</taxon>
        <taxon>Agaricomycotina</taxon>
        <taxon>Agaricomycetes</taxon>
        <taxon>Agaricomycetidae</taxon>
        <taxon>Agaricales</taxon>
        <taxon>Marasmiineae</taxon>
        <taxon>Omphalotaceae</taxon>
        <taxon>Lentinula</taxon>
    </lineage>
</organism>
<evidence type="ECO:0000313" key="3">
    <source>
        <dbReference type="EMBL" id="KAJ3785398.1"/>
    </source>
</evidence>
<proteinExistence type="predicted"/>
<dbReference type="EMBL" id="MU793343">
    <property type="protein sequence ID" value="KAJ3785398.1"/>
    <property type="molecule type" value="Genomic_DNA"/>
</dbReference>